<dbReference type="InterPro" id="IPR003593">
    <property type="entry name" value="AAA+_ATPase"/>
</dbReference>
<sequence>MSIEAKNVTKFYGEQAALGGVSFSVKRGEIVGFLGPNGAGKSTMMKIITCYLPPSKGDVKVAGHDIIDDSLNVRKKVGYLPETNPLYPEMYIREYLNFVAGLYGVKNKKKRVEEIIKMVGLTPESHKKINALSKGYRQRVGLAQALIHDPEVLILDEPTSGLDPNQLDDVRKLIREIGKEKTVLLSTHIMQEVEAICSRVIIIKKGKIVADSPVSSIKEDSNTEILILHLNKSINIEKINAIDGVEKTQTIEKGKYRITAEKGKAVLSKLNALATLENADVEELRKEERSLEDVFKTLTR</sequence>
<gene>
    <name evidence="6" type="primary">gldA</name>
    <name evidence="6" type="ORF">G3O08_05830</name>
</gene>
<dbReference type="PROSITE" id="PS50893">
    <property type="entry name" value="ABC_TRANSPORTER_2"/>
    <property type="match status" value="1"/>
</dbReference>
<dbReference type="AlphaFoldDB" id="A0A7K3WNA5"/>
<reference evidence="6 7" key="1">
    <citation type="submission" date="2020-02" db="EMBL/GenBank/DDBJ databases">
        <title>Out from the shadows clarifying the taxonomy of the family Cryomorphaceae and related taxa by utilizing the GTDB taxonomic framework.</title>
        <authorList>
            <person name="Bowman J.P."/>
        </authorList>
    </citation>
    <scope>NUCLEOTIDE SEQUENCE [LARGE SCALE GENOMIC DNA]</scope>
    <source>
        <strain evidence="6 7">QSSC 1-22</strain>
    </source>
</reference>
<evidence type="ECO:0000313" key="6">
    <source>
        <dbReference type="EMBL" id="NEN23018.1"/>
    </source>
</evidence>
<name>A0A7K3WNA5_9FLAO</name>
<keyword evidence="3" id="KW-0547">Nucleotide-binding</keyword>
<dbReference type="Pfam" id="PF00005">
    <property type="entry name" value="ABC_tran"/>
    <property type="match status" value="1"/>
</dbReference>
<dbReference type="GO" id="GO:0016887">
    <property type="term" value="F:ATP hydrolysis activity"/>
    <property type="evidence" value="ECO:0007669"/>
    <property type="project" value="InterPro"/>
</dbReference>
<evidence type="ECO:0000259" key="5">
    <source>
        <dbReference type="PROSITE" id="PS50893"/>
    </source>
</evidence>
<keyword evidence="4 6" id="KW-0067">ATP-binding</keyword>
<dbReference type="InterPro" id="IPR019864">
    <property type="entry name" value="Motility-assoc_ABC_GldA"/>
</dbReference>
<dbReference type="PANTHER" id="PTHR43335">
    <property type="entry name" value="ABC TRANSPORTER, ATP-BINDING PROTEIN"/>
    <property type="match status" value="1"/>
</dbReference>
<dbReference type="PANTHER" id="PTHR43335:SF4">
    <property type="entry name" value="ABC TRANSPORTER, ATP-BINDING PROTEIN"/>
    <property type="match status" value="1"/>
</dbReference>
<organism evidence="6 7">
    <name type="scientific">Cryomorpha ignava</name>
    <dbReference type="NCBI Taxonomy" id="101383"/>
    <lineage>
        <taxon>Bacteria</taxon>
        <taxon>Pseudomonadati</taxon>
        <taxon>Bacteroidota</taxon>
        <taxon>Flavobacteriia</taxon>
        <taxon>Flavobacteriales</taxon>
        <taxon>Cryomorphaceae</taxon>
        <taxon>Cryomorpha</taxon>
    </lineage>
</organism>
<evidence type="ECO:0000256" key="4">
    <source>
        <dbReference type="ARBA" id="ARBA00022840"/>
    </source>
</evidence>
<evidence type="ECO:0000256" key="2">
    <source>
        <dbReference type="ARBA" id="ARBA00022448"/>
    </source>
</evidence>
<evidence type="ECO:0000256" key="1">
    <source>
        <dbReference type="ARBA" id="ARBA00005417"/>
    </source>
</evidence>
<evidence type="ECO:0000256" key="3">
    <source>
        <dbReference type="ARBA" id="ARBA00022741"/>
    </source>
</evidence>
<keyword evidence="2" id="KW-0813">Transport</keyword>
<comment type="similarity">
    <text evidence="1">Belongs to the ABC transporter superfamily.</text>
</comment>
<dbReference type="Gene3D" id="3.40.50.300">
    <property type="entry name" value="P-loop containing nucleotide triphosphate hydrolases"/>
    <property type="match status" value="1"/>
</dbReference>
<dbReference type="RefSeq" id="WP_163283813.1">
    <property type="nucleotide sequence ID" value="NZ_JAAGVY010000007.1"/>
</dbReference>
<feature type="domain" description="ABC transporter" evidence="5">
    <location>
        <begin position="3"/>
        <end position="230"/>
    </location>
</feature>
<comment type="caution">
    <text evidence="6">The sequence shown here is derived from an EMBL/GenBank/DDBJ whole genome shotgun (WGS) entry which is preliminary data.</text>
</comment>
<dbReference type="InterPro" id="IPR027417">
    <property type="entry name" value="P-loop_NTPase"/>
</dbReference>
<dbReference type="SUPFAM" id="SSF52540">
    <property type="entry name" value="P-loop containing nucleoside triphosphate hydrolases"/>
    <property type="match status" value="1"/>
</dbReference>
<proteinExistence type="inferred from homology"/>
<dbReference type="NCBIfam" id="TIGR03522">
    <property type="entry name" value="GldA_ABC_ATP"/>
    <property type="match status" value="1"/>
</dbReference>
<accession>A0A7K3WNA5</accession>
<dbReference type="Proteomes" id="UP000486602">
    <property type="component" value="Unassembled WGS sequence"/>
</dbReference>
<keyword evidence="7" id="KW-1185">Reference proteome</keyword>
<protein>
    <submittedName>
        <fullName evidence="6">Gliding motility-associated ABC transporter ATP-binding subunit GldA</fullName>
    </submittedName>
</protein>
<evidence type="ECO:0000313" key="7">
    <source>
        <dbReference type="Proteomes" id="UP000486602"/>
    </source>
</evidence>
<dbReference type="EMBL" id="JAAGVY010000007">
    <property type="protein sequence ID" value="NEN23018.1"/>
    <property type="molecule type" value="Genomic_DNA"/>
</dbReference>
<dbReference type="InterPro" id="IPR003439">
    <property type="entry name" value="ABC_transporter-like_ATP-bd"/>
</dbReference>
<dbReference type="SMART" id="SM00382">
    <property type="entry name" value="AAA"/>
    <property type="match status" value="1"/>
</dbReference>
<dbReference type="GO" id="GO:0005524">
    <property type="term" value="F:ATP binding"/>
    <property type="evidence" value="ECO:0007669"/>
    <property type="project" value="UniProtKB-KW"/>
</dbReference>